<sequence length="211" mass="21941">MGLKAIIREGDPTSHGGTVIEGFASVNIYGKPAAGVGHKGVCPKCKCQFVIVAGVVGVSYLGKNVAVEGMLTSCGATLIATQNYAMIEAPSGAALPVSKSKAPAVIATALSSLASPIVKEKEIKRIYWSYGESETPLADVSRFYSDINVHVETLNYQAGESVEVIISCGGDEHEIADGVAQITLTAIVQADGKAKIMNALKDHSVEIYATA</sequence>
<keyword evidence="2" id="KW-1185">Reference proteome</keyword>
<gene>
    <name evidence="1" type="ORF">EJO50_00685</name>
</gene>
<name>A0A3S8ZP02_9NEIS</name>
<dbReference type="CDD" id="cd14744">
    <property type="entry name" value="PAAR_CT_2"/>
    <property type="match status" value="1"/>
</dbReference>
<evidence type="ECO:0000313" key="1">
    <source>
        <dbReference type="EMBL" id="AZN35129.1"/>
    </source>
</evidence>
<organism evidence="1 2">
    <name type="scientific">Iodobacter ciconiae</name>
    <dbReference type="NCBI Taxonomy" id="2496266"/>
    <lineage>
        <taxon>Bacteria</taxon>
        <taxon>Pseudomonadati</taxon>
        <taxon>Pseudomonadota</taxon>
        <taxon>Betaproteobacteria</taxon>
        <taxon>Neisseriales</taxon>
        <taxon>Chitinibacteraceae</taxon>
        <taxon>Iodobacter</taxon>
    </lineage>
</organism>
<dbReference type="AlphaFoldDB" id="A0A3S8ZP02"/>
<reference evidence="1 2" key="1">
    <citation type="submission" date="2018-12" db="EMBL/GenBank/DDBJ databases">
        <title>Complete genome sequence of Iodobacter sp. H11R3.</title>
        <authorList>
            <person name="Bae J.-W."/>
        </authorList>
    </citation>
    <scope>NUCLEOTIDE SEQUENCE [LARGE SCALE GENOMIC DNA]</scope>
    <source>
        <strain evidence="1 2">H11R3</strain>
    </source>
</reference>
<dbReference type="Proteomes" id="UP000282438">
    <property type="component" value="Chromosome"/>
</dbReference>
<dbReference type="EMBL" id="CP034433">
    <property type="protein sequence ID" value="AZN35129.1"/>
    <property type="molecule type" value="Genomic_DNA"/>
</dbReference>
<accession>A0A3S8ZP02</accession>
<dbReference type="OrthoDB" id="8686772at2"/>
<dbReference type="InterPro" id="IPR008727">
    <property type="entry name" value="PAAR_motif"/>
</dbReference>
<evidence type="ECO:0000313" key="2">
    <source>
        <dbReference type="Proteomes" id="UP000282438"/>
    </source>
</evidence>
<dbReference type="Gene3D" id="2.60.200.60">
    <property type="match status" value="1"/>
</dbReference>
<dbReference type="KEGG" id="iod:EJO50_00685"/>
<proteinExistence type="predicted"/>
<dbReference type="RefSeq" id="WP_125971105.1">
    <property type="nucleotide sequence ID" value="NZ_CP034433.1"/>
</dbReference>
<dbReference type="Pfam" id="PF05488">
    <property type="entry name" value="PAAR_motif"/>
    <property type="match status" value="1"/>
</dbReference>
<protein>
    <submittedName>
        <fullName evidence="1">PAAR domain-containing protein</fullName>
    </submittedName>
</protein>